<accession>A0AAW0MUL8</accession>
<name>A0AAW0MUL8_9GOBI</name>
<proteinExistence type="predicted"/>
<evidence type="ECO:0000313" key="2">
    <source>
        <dbReference type="Proteomes" id="UP001460270"/>
    </source>
</evidence>
<sequence length="116" mass="12969">MALRALVLSILPQGNRKVSDKNVKREQSLAACTHEAKQNKGFKLRHIRLSPGGVSKLSTVRRTTTTNQTRSVSDPRAIGTLRSVTLWSFTLSASDWLEFLTFPVRCVDKLFSRVLA</sequence>
<evidence type="ECO:0000313" key="1">
    <source>
        <dbReference type="EMBL" id="KAK7880162.1"/>
    </source>
</evidence>
<organism evidence="1 2">
    <name type="scientific">Mugilogobius chulae</name>
    <name type="common">yellowstripe goby</name>
    <dbReference type="NCBI Taxonomy" id="88201"/>
    <lineage>
        <taxon>Eukaryota</taxon>
        <taxon>Metazoa</taxon>
        <taxon>Chordata</taxon>
        <taxon>Craniata</taxon>
        <taxon>Vertebrata</taxon>
        <taxon>Euteleostomi</taxon>
        <taxon>Actinopterygii</taxon>
        <taxon>Neopterygii</taxon>
        <taxon>Teleostei</taxon>
        <taxon>Neoteleostei</taxon>
        <taxon>Acanthomorphata</taxon>
        <taxon>Gobiaria</taxon>
        <taxon>Gobiiformes</taxon>
        <taxon>Gobioidei</taxon>
        <taxon>Gobiidae</taxon>
        <taxon>Gobionellinae</taxon>
        <taxon>Mugilogobius</taxon>
    </lineage>
</organism>
<keyword evidence="2" id="KW-1185">Reference proteome</keyword>
<gene>
    <name evidence="1" type="ORF">WMY93_033173</name>
</gene>
<comment type="caution">
    <text evidence="1">The sequence shown here is derived from an EMBL/GenBank/DDBJ whole genome shotgun (WGS) entry which is preliminary data.</text>
</comment>
<dbReference type="Proteomes" id="UP001460270">
    <property type="component" value="Unassembled WGS sequence"/>
</dbReference>
<dbReference type="EMBL" id="JBBPFD010000135">
    <property type="protein sequence ID" value="KAK7880162.1"/>
    <property type="molecule type" value="Genomic_DNA"/>
</dbReference>
<reference evidence="2" key="1">
    <citation type="submission" date="2024-04" db="EMBL/GenBank/DDBJ databases">
        <title>Salinicola lusitanus LLJ914,a marine bacterium isolated from the Okinawa Trough.</title>
        <authorList>
            <person name="Li J."/>
        </authorList>
    </citation>
    <scope>NUCLEOTIDE SEQUENCE [LARGE SCALE GENOMIC DNA]</scope>
</reference>
<protein>
    <submittedName>
        <fullName evidence="1">Uncharacterized protein</fullName>
    </submittedName>
</protein>
<dbReference type="AlphaFoldDB" id="A0AAW0MUL8"/>